<feature type="active site" description="Proton donor" evidence="3">
    <location>
        <position position="379"/>
    </location>
</feature>
<keyword evidence="1 3" id="KW-0378">Hydrolase</keyword>
<dbReference type="SUPFAM" id="SSF51445">
    <property type="entry name" value="(Trans)glycosidases"/>
    <property type="match status" value="1"/>
</dbReference>
<reference evidence="7" key="1">
    <citation type="submission" date="2016-06" db="EMBL/GenBank/DDBJ databases">
        <authorList>
            <person name="Varghese N."/>
            <person name="Submissions Spin"/>
        </authorList>
    </citation>
    <scope>NUCLEOTIDE SEQUENCE [LARGE SCALE GENOMIC DNA]</scope>
    <source>
        <strain evidence="7">DSM 45647</strain>
    </source>
</reference>
<organism evidence="6 7">
    <name type="scientific">Micromonospora humi</name>
    <dbReference type="NCBI Taxonomy" id="745366"/>
    <lineage>
        <taxon>Bacteria</taxon>
        <taxon>Bacillati</taxon>
        <taxon>Actinomycetota</taxon>
        <taxon>Actinomycetes</taxon>
        <taxon>Micromonosporales</taxon>
        <taxon>Micromonosporaceae</taxon>
        <taxon>Micromonospora</taxon>
    </lineage>
</organism>
<accession>A0A1C5I848</accession>
<protein>
    <recommendedName>
        <fullName evidence="5">GH26 domain-containing protein</fullName>
    </recommendedName>
</protein>
<dbReference type="PROSITE" id="PS51764">
    <property type="entry name" value="GH26"/>
    <property type="match status" value="1"/>
</dbReference>
<feature type="region of interest" description="Disordered" evidence="4">
    <location>
        <begin position="1"/>
        <end position="196"/>
    </location>
</feature>
<dbReference type="InterPro" id="IPR022790">
    <property type="entry name" value="GH26_dom"/>
</dbReference>
<comment type="similarity">
    <text evidence="3">Belongs to the glycosyl hydrolase 26 family.</text>
</comment>
<keyword evidence="7" id="KW-1185">Reference proteome</keyword>
<evidence type="ECO:0000256" key="4">
    <source>
        <dbReference type="SAM" id="MobiDB-lite"/>
    </source>
</evidence>
<dbReference type="Proteomes" id="UP000199360">
    <property type="component" value="Unassembled WGS sequence"/>
</dbReference>
<dbReference type="OrthoDB" id="976137at2"/>
<evidence type="ECO:0000313" key="6">
    <source>
        <dbReference type="EMBL" id="SCG54365.1"/>
    </source>
</evidence>
<feature type="compositionally biased region" description="Basic and acidic residues" evidence="4">
    <location>
        <begin position="47"/>
        <end position="58"/>
    </location>
</feature>
<feature type="active site" description="Nucleophile" evidence="3">
    <location>
        <position position="484"/>
    </location>
</feature>
<evidence type="ECO:0000256" key="1">
    <source>
        <dbReference type="ARBA" id="ARBA00022801"/>
    </source>
</evidence>
<dbReference type="STRING" id="745366.GA0070213_10563"/>
<gene>
    <name evidence="6" type="ORF">GA0070213_10563</name>
</gene>
<feature type="compositionally biased region" description="Low complexity" evidence="4">
    <location>
        <begin position="235"/>
        <end position="258"/>
    </location>
</feature>
<evidence type="ECO:0000256" key="3">
    <source>
        <dbReference type="PROSITE-ProRule" id="PRU01100"/>
    </source>
</evidence>
<evidence type="ECO:0000256" key="2">
    <source>
        <dbReference type="ARBA" id="ARBA00023295"/>
    </source>
</evidence>
<feature type="domain" description="GH26" evidence="5">
    <location>
        <begin position="226"/>
        <end position="546"/>
    </location>
</feature>
<feature type="compositionally biased region" description="Low complexity" evidence="4">
    <location>
        <begin position="155"/>
        <end position="166"/>
    </location>
</feature>
<dbReference type="EMBL" id="FMDM01000005">
    <property type="protein sequence ID" value="SCG54365.1"/>
    <property type="molecule type" value="Genomic_DNA"/>
</dbReference>
<feature type="compositionally biased region" description="Pro residues" evidence="4">
    <location>
        <begin position="177"/>
        <end position="191"/>
    </location>
</feature>
<proteinExistence type="inferred from homology"/>
<feature type="compositionally biased region" description="Gly residues" evidence="4">
    <location>
        <begin position="135"/>
        <end position="154"/>
    </location>
</feature>
<dbReference type="InterPro" id="IPR017853">
    <property type="entry name" value="GH"/>
</dbReference>
<sequence>MPADRDPHTAFGQPPGLWPGQDISHQPDSLTLPWPDARAAPPAPAQVHDDLPWPERELPGQGHPAQPWTDADQGWPGYDPVGVDRASRAAGPASGRGPSAGPAFDDGTGWTGSPEGTGPGPDWGPPAGPTPHEGAGWGPHEGAGWGGPVDGAGRGEAATTTATLTDPRTRPGVGGPGQPPPPPVAPGPPPGGARGRGRMVLAAAVALAMVGGGVAVAALRPDATNPQAGQVPTTAGPAPSAGLGAPAAPGAASPSAAQGLGGKPAVKPSASASANANGFSGTRLTLPGASVDPQNGETFSQALSRSDRTIGRLRMARVFYPGLPPAWDGSRSDMVDRTVVVSFKAPPQEINAGKYDARLTSWFASIPRDHDVYWAYFHEPEDDVERGSFTAAQYKQAWRRIAGMANRANNPKLINTVILMCWTVDPKSGRSFDAFYPGSDLVETIGWDCYNWAVKWKRYAPPTEVFDRMVDKSRALGKPWGLAETGSDLLPGDAGTGRAAWIRSMTSYINGKRPEFVAYWNNAVSYGDFRLLDQPSIQAWKSFCVA</sequence>
<dbReference type="AlphaFoldDB" id="A0A1C5I848"/>
<feature type="region of interest" description="Disordered" evidence="4">
    <location>
        <begin position="225"/>
        <end position="275"/>
    </location>
</feature>
<dbReference type="Gene3D" id="3.20.20.80">
    <property type="entry name" value="Glycosidases"/>
    <property type="match status" value="1"/>
</dbReference>
<dbReference type="GO" id="GO:0004553">
    <property type="term" value="F:hydrolase activity, hydrolyzing O-glycosyl compounds"/>
    <property type="evidence" value="ECO:0007669"/>
    <property type="project" value="InterPro"/>
</dbReference>
<evidence type="ECO:0000313" key="7">
    <source>
        <dbReference type="Proteomes" id="UP000199360"/>
    </source>
</evidence>
<evidence type="ECO:0000259" key="5">
    <source>
        <dbReference type="PROSITE" id="PS51764"/>
    </source>
</evidence>
<dbReference type="RefSeq" id="WP_091061634.1">
    <property type="nucleotide sequence ID" value="NZ_FMDM01000005.1"/>
</dbReference>
<keyword evidence="2 3" id="KW-0326">Glycosidase</keyword>
<name>A0A1C5I848_9ACTN</name>
<feature type="compositionally biased region" description="Low complexity" evidence="4">
    <location>
        <begin position="88"/>
        <end position="103"/>
    </location>
</feature>